<dbReference type="STRING" id="1043493.SAMN05421637_2701"/>
<feature type="region of interest" description="Disordered" evidence="1">
    <location>
        <begin position="80"/>
        <end position="99"/>
    </location>
</feature>
<keyword evidence="2" id="KW-0812">Transmembrane</keyword>
<feature type="transmembrane region" description="Helical" evidence="2">
    <location>
        <begin position="464"/>
        <end position="483"/>
    </location>
</feature>
<sequence>MGVEIVVAAGKGVVAAIDETSLPQQIRGEEPVDLRGWMARGDGAIAELLVARLAEALDRAQDVDALGDILVRMGNRATATGSREVLGDSAPPGTDVRRSPSADELLVFARQVAGMRGHSAATPGDLLVAAIGRPFATRDREAARTSSVTAAPYAAIGRMSRESVAQALAGLGVELGRMRSGRPTDASLPTAHDLVDQAVDVCGAVGALEVDSRHVVAVAVRGADSDPAVAKVFGITPQDFRTALLEAWRNKPAGEDLDAVERMLAAPAAVEAEESDGAGLLTAGYSPDTPSVTDTLHRSTRDRAAMAALIASKAVSPPIAIAVFGAWGSGKSSFMEQLAEQVDSHQGKPGFVRRVRHVRFNAWHYAESELLASLLQAVWDEIGDKEVVRASVAKDAAADLAQARAERDALKARQARVVLEEAANALDESGPLKGLNLGRLADELRGTRYAWNVVRTARPHWRDLVLIVVALVLAAAGIVLTHLALPGGFAVAAAVIAALGAAVGPLRRSLARLGVVSRAVDDEMHAIDARIENLEKRRRTLRNPTVADLANELRADHALRERLGVHAIAQGQLRRLFDVVGQDPARERIVLYVDDLDRCSHERVVEVLETVHLLLAETGFVVVVAVDPRWLEASLTRKFPDMLTARADRAGLSRAHAGRAATTVEYLEKIFQIAYKIPDFRTVEDFGSFVQGLVGEQGAVDAAEPVGDGDPSAAGAAGRERGPVVGSAPQGRNEAANTLRLLGEEERGSVPLSDADLLREVADNLGEGAEADAIFTAPSAPAPRPPVEVEARALLLEPEEIALIAAVMPHLTSPRNGVRMVNIYRLVRAANDPTGKGITSARRAALVMLIAAQVAHLADARVLFDVLAVSEDAAPLAEIASGLPSGLAALVGTVVAQTEADAEPPVCADAAHWLPAVRRYAFDAPRGVPSPTRRRRSGPARAPVRRRQEPS</sequence>
<dbReference type="EMBL" id="FNZI01000009">
    <property type="protein sequence ID" value="SEJ69265.1"/>
    <property type="molecule type" value="Genomic_DNA"/>
</dbReference>
<dbReference type="Pfam" id="PF07693">
    <property type="entry name" value="KAP_NTPase"/>
    <property type="match status" value="1"/>
</dbReference>
<dbReference type="Proteomes" id="UP000183315">
    <property type="component" value="Unassembled WGS sequence"/>
</dbReference>
<evidence type="ECO:0000256" key="1">
    <source>
        <dbReference type="SAM" id="MobiDB-lite"/>
    </source>
</evidence>
<dbReference type="AlphaFoldDB" id="A0A1H7B784"/>
<dbReference type="eggNOG" id="COG4928">
    <property type="taxonomic scope" value="Bacteria"/>
</dbReference>
<reference evidence="5" key="1">
    <citation type="submission" date="2016-10" db="EMBL/GenBank/DDBJ databases">
        <authorList>
            <person name="Varghese N."/>
        </authorList>
    </citation>
    <scope>NUCLEOTIDE SEQUENCE [LARGE SCALE GENOMIC DNA]</scope>
    <source>
        <strain evidence="5">DSM 24868</strain>
    </source>
</reference>
<evidence type="ECO:0000256" key="2">
    <source>
        <dbReference type="SAM" id="Phobius"/>
    </source>
</evidence>
<proteinExistence type="predicted"/>
<dbReference type="SUPFAM" id="SSF52540">
    <property type="entry name" value="P-loop containing nucleoside triphosphate hydrolases"/>
    <property type="match status" value="1"/>
</dbReference>
<feature type="region of interest" description="Disordered" evidence="1">
    <location>
        <begin position="702"/>
        <end position="731"/>
    </location>
</feature>
<feature type="compositionally biased region" description="Low complexity" evidence="1">
    <location>
        <begin position="708"/>
        <end position="717"/>
    </location>
</feature>
<feature type="domain" description="KAP NTPase" evidence="3">
    <location>
        <begin position="306"/>
        <end position="643"/>
    </location>
</feature>
<dbReference type="InterPro" id="IPR027417">
    <property type="entry name" value="P-loop_NTPase"/>
</dbReference>
<evidence type="ECO:0000313" key="5">
    <source>
        <dbReference type="Proteomes" id="UP000183315"/>
    </source>
</evidence>
<name>A0A1H7B784_9MICO</name>
<dbReference type="PANTHER" id="PTHR22674:SF6">
    <property type="entry name" value="NTPASE KAP FAMILY P-LOOP DOMAIN-CONTAINING PROTEIN 1"/>
    <property type="match status" value="1"/>
</dbReference>
<keyword evidence="5" id="KW-1185">Reference proteome</keyword>
<dbReference type="Gene3D" id="3.40.50.300">
    <property type="entry name" value="P-loop containing nucleotide triphosphate hydrolases"/>
    <property type="match status" value="1"/>
</dbReference>
<gene>
    <name evidence="4" type="ORF">SAMN05421637_2701</name>
</gene>
<evidence type="ECO:0000313" key="4">
    <source>
        <dbReference type="EMBL" id="SEJ69265.1"/>
    </source>
</evidence>
<evidence type="ECO:0000259" key="3">
    <source>
        <dbReference type="Pfam" id="PF07693"/>
    </source>
</evidence>
<keyword evidence="2" id="KW-0472">Membrane</keyword>
<accession>A0A1H7B784</accession>
<dbReference type="InterPro" id="IPR011646">
    <property type="entry name" value="KAP_P-loop"/>
</dbReference>
<dbReference type="PANTHER" id="PTHR22674">
    <property type="entry name" value="NTPASE, KAP FAMILY P-LOOP DOMAIN-CONTAINING 1"/>
    <property type="match status" value="1"/>
</dbReference>
<feature type="region of interest" description="Disordered" evidence="1">
    <location>
        <begin position="924"/>
        <end position="951"/>
    </location>
</feature>
<dbReference type="InterPro" id="IPR052754">
    <property type="entry name" value="NTPase_KAP_P-loop"/>
</dbReference>
<organism evidence="4 5">
    <name type="scientific">Demequina mangrovi</name>
    <dbReference type="NCBI Taxonomy" id="1043493"/>
    <lineage>
        <taxon>Bacteria</taxon>
        <taxon>Bacillati</taxon>
        <taxon>Actinomycetota</taxon>
        <taxon>Actinomycetes</taxon>
        <taxon>Micrococcales</taxon>
        <taxon>Demequinaceae</taxon>
        <taxon>Demequina</taxon>
    </lineage>
</organism>
<feature type="transmembrane region" description="Helical" evidence="2">
    <location>
        <begin position="304"/>
        <end position="327"/>
    </location>
</feature>
<keyword evidence="2" id="KW-1133">Transmembrane helix</keyword>
<protein>
    <submittedName>
        <fullName evidence="4">KAP family P-loop domain-containing protein</fullName>
    </submittedName>
</protein>